<feature type="domain" description="B box-type" evidence="3">
    <location>
        <begin position="61"/>
        <end position="103"/>
    </location>
</feature>
<keyword evidence="1" id="KW-0863">Zinc-finger</keyword>
<keyword evidence="2" id="KW-0175">Coiled coil</keyword>
<evidence type="ECO:0000259" key="3">
    <source>
        <dbReference type="PROSITE" id="PS50119"/>
    </source>
</evidence>
<dbReference type="CDD" id="cd19756">
    <property type="entry name" value="Bbox2"/>
    <property type="match status" value="1"/>
</dbReference>
<dbReference type="KEGG" id="cvn:111115888"/>
<dbReference type="SMART" id="SM00336">
    <property type="entry name" value="BBOX"/>
    <property type="match status" value="2"/>
</dbReference>
<dbReference type="PROSITE" id="PS50119">
    <property type="entry name" value="ZF_BBOX"/>
    <property type="match status" value="2"/>
</dbReference>
<dbReference type="Gene3D" id="3.30.160.60">
    <property type="entry name" value="Classic Zinc Finger"/>
    <property type="match status" value="1"/>
</dbReference>
<keyword evidence="4" id="KW-1185">Reference proteome</keyword>
<dbReference type="InterPro" id="IPR000315">
    <property type="entry name" value="Znf_B-box"/>
</dbReference>
<dbReference type="AlphaFoldDB" id="A0A8B8C6K4"/>
<name>A0A8B8C6K4_CRAVI</name>
<evidence type="ECO:0000256" key="2">
    <source>
        <dbReference type="SAM" id="Coils"/>
    </source>
</evidence>
<feature type="domain" description="B box-type" evidence="3">
    <location>
        <begin position="10"/>
        <end position="55"/>
    </location>
</feature>
<sequence>MDLKLPSTSQDILRCKLCDTPMPPLYCQLCDINLCKTCAGDHLVDETKEHKVVPIKQKWNPRNPLCPKHTTKQCDFYCKQCDNPICALCVLSGEHDQHKKIDIFERKIEKLENEIHELEHSIYPKYEAAASDIKTKKDDLKTNSKKMRTIINEHGKLWHQELDNIIKSLLSEINDNESEQLDIFESEERKIHLQMNKILENIQDLKNLVSSRDAHLVPEYITKLPEFSELPPQLHVVLPKFMPRPFHKNLFGHLKNCCVRQEFEFWCMYNAKNNRNTNQYVQ</sequence>
<reference evidence="5" key="1">
    <citation type="submission" date="2025-08" db="UniProtKB">
        <authorList>
            <consortium name="RefSeq"/>
        </authorList>
    </citation>
    <scope>IDENTIFICATION</scope>
    <source>
        <tissue evidence="5">Whole sample</tissue>
    </source>
</reference>
<dbReference type="OrthoDB" id="153872at2759"/>
<dbReference type="PANTHER" id="PTHR25462">
    <property type="entry name" value="BONUS, ISOFORM C-RELATED"/>
    <property type="match status" value="1"/>
</dbReference>
<dbReference type="GO" id="GO:0008270">
    <property type="term" value="F:zinc ion binding"/>
    <property type="evidence" value="ECO:0007669"/>
    <property type="project" value="UniProtKB-KW"/>
</dbReference>
<dbReference type="SUPFAM" id="SSF57845">
    <property type="entry name" value="B-box zinc-binding domain"/>
    <property type="match status" value="1"/>
</dbReference>
<keyword evidence="1" id="KW-0479">Metal-binding</keyword>
<dbReference type="PANTHER" id="PTHR25462:SF296">
    <property type="entry name" value="MEIOTIC P26, ISOFORM F"/>
    <property type="match status" value="1"/>
</dbReference>
<proteinExistence type="predicted"/>
<feature type="coiled-coil region" evidence="2">
    <location>
        <begin position="94"/>
        <end position="121"/>
    </location>
</feature>
<evidence type="ECO:0000313" key="4">
    <source>
        <dbReference type="Proteomes" id="UP000694844"/>
    </source>
</evidence>
<dbReference type="Pfam" id="PF00643">
    <property type="entry name" value="zf-B_box"/>
    <property type="match status" value="1"/>
</dbReference>
<evidence type="ECO:0000313" key="5">
    <source>
        <dbReference type="RefSeq" id="XP_022310496.1"/>
    </source>
</evidence>
<protein>
    <submittedName>
        <fullName evidence="5">Tripartite motif-containing protein 45-like</fullName>
    </submittedName>
</protein>
<organism evidence="4 5">
    <name type="scientific">Crassostrea virginica</name>
    <name type="common">Eastern oyster</name>
    <dbReference type="NCBI Taxonomy" id="6565"/>
    <lineage>
        <taxon>Eukaryota</taxon>
        <taxon>Metazoa</taxon>
        <taxon>Spiralia</taxon>
        <taxon>Lophotrochozoa</taxon>
        <taxon>Mollusca</taxon>
        <taxon>Bivalvia</taxon>
        <taxon>Autobranchia</taxon>
        <taxon>Pteriomorphia</taxon>
        <taxon>Ostreida</taxon>
        <taxon>Ostreoidea</taxon>
        <taxon>Ostreidae</taxon>
        <taxon>Crassostrea</taxon>
    </lineage>
</organism>
<evidence type="ECO:0000256" key="1">
    <source>
        <dbReference type="PROSITE-ProRule" id="PRU00024"/>
    </source>
</evidence>
<keyword evidence="1" id="KW-0862">Zinc</keyword>
<accession>A0A8B8C6K4</accession>
<dbReference type="InterPro" id="IPR047153">
    <property type="entry name" value="TRIM45/56/19-like"/>
</dbReference>
<dbReference type="Proteomes" id="UP000694844">
    <property type="component" value="Chromosome 9"/>
</dbReference>
<dbReference type="GeneID" id="111115888"/>
<dbReference type="RefSeq" id="XP_022310496.1">
    <property type="nucleotide sequence ID" value="XM_022454788.1"/>
</dbReference>
<gene>
    <name evidence="5" type="primary">LOC111115888</name>
</gene>